<comment type="caution">
    <text evidence="1">The sequence shown here is derived from an EMBL/GenBank/DDBJ whole genome shotgun (WGS) entry which is preliminary data.</text>
</comment>
<dbReference type="Proteomes" id="UP000807353">
    <property type="component" value="Unassembled WGS sequence"/>
</dbReference>
<evidence type="ECO:0000313" key="2">
    <source>
        <dbReference type="Proteomes" id="UP000807353"/>
    </source>
</evidence>
<reference evidence="1" key="1">
    <citation type="submission" date="2020-11" db="EMBL/GenBank/DDBJ databases">
        <authorList>
            <consortium name="DOE Joint Genome Institute"/>
            <person name="Ahrendt S."/>
            <person name="Riley R."/>
            <person name="Andreopoulos W."/>
            <person name="Labutti K."/>
            <person name="Pangilinan J."/>
            <person name="Ruiz-Duenas F.J."/>
            <person name="Barrasa J.M."/>
            <person name="Sanchez-Garcia M."/>
            <person name="Camarero S."/>
            <person name="Miyauchi S."/>
            <person name="Serrano A."/>
            <person name="Linde D."/>
            <person name="Babiker R."/>
            <person name="Drula E."/>
            <person name="Ayuso-Fernandez I."/>
            <person name="Pacheco R."/>
            <person name="Padilla G."/>
            <person name="Ferreira P."/>
            <person name="Barriuso J."/>
            <person name="Kellner H."/>
            <person name="Castanera R."/>
            <person name="Alfaro M."/>
            <person name="Ramirez L."/>
            <person name="Pisabarro A.G."/>
            <person name="Kuo A."/>
            <person name="Tritt A."/>
            <person name="Lipzen A."/>
            <person name="He G."/>
            <person name="Yan M."/>
            <person name="Ng V."/>
            <person name="Cullen D."/>
            <person name="Martin F."/>
            <person name="Rosso M.-N."/>
            <person name="Henrissat B."/>
            <person name="Hibbett D."/>
            <person name="Martinez A.T."/>
            <person name="Grigoriev I.V."/>
        </authorList>
    </citation>
    <scope>NUCLEOTIDE SEQUENCE</scope>
    <source>
        <strain evidence="1">CBS 247.69</strain>
    </source>
</reference>
<protein>
    <submittedName>
        <fullName evidence="1">Uncharacterized protein</fullName>
    </submittedName>
</protein>
<dbReference type="EMBL" id="MU150236">
    <property type="protein sequence ID" value="KAF9467722.1"/>
    <property type="molecule type" value="Genomic_DNA"/>
</dbReference>
<name>A0A9P6CIT1_9AGAR</name>
<sequence>MDINFNIHTRRAMRGFRGSPRSTSYRLYFLDLEEHSLFKIYFIHKQAYRHTDPNKFDQASEIYVPTSKESTNSEAPRIHRKSLFVPVHGDLVKSFIVLRSATHFP</sequence>
<proteinExistence type="predicted"/>
<evidence type="ECO:0000313" key="1">
    <source>
        <dbReference type="EMBL" id="KAF9467722.1"/>
    </source>
</evidence>
<dbReference type="AlphaFoldDB" id="A0A9P6CIT1"/>
<keyword evidence="2" id="KW-1185">Reference proteome</keyword>
<gene>
    <name evidence="1" type="ORF">BDZ94DRAFT_1248870</name>
</gene>
<accession>A0A9P6CIT1</accession>
<organism evidence="1 2">
    <name type="scientific">Collybia nuda</name>
    <dbReference type="NCBI Taxonomy" id="64659"/>
    <lineage>
        <taxon>Eukaryota</taxon>
        <taxon>Fungi</taxon>
        <taxon>Dikarya</taxon>
        <taxon>Basidiomycota</taxon>
        <taxon>Agaricomycotina</taxon>
        <taxon>Agaricomycetes</taxon>
        <taxon>Agaricomycetidae</taxon>
        <taxon>Agaricales</taxon>
        <taxon>Tricholomatineae</taxon>
        <taxon>Clitocybaceae</taxon>
        <taxon>Collybia</taxon>
    </lineage>
</organism>